<dbReference type="GO" id="GO:0019005">
    <property type="term" value="C:SCF ubiquitin ligase complex"/>
    <property type="evidence" value="ECO:0007669"/>
    <property type="project" value="TreeGrafter"/>
</dbReference>
<dbReference type="EMBL" id="GIBP01005371">
    <property type="protein sequence ID" value="NDV34340.1"/>
    <property type="molecule type" value="Transcribed_RNA"/>
</dbReference>
<dbReference type="AlphaFoldDB" id="A0A6B2LBN3"/>
<organism evidence="2">
    <name type="scientific">Arcella intermedia</name>
    <dbReference type="NCBI Taxonomy" id="1963864"/>
    <lineage>
        <taxon>Eukaryota</taxon>
        <taxon>Amoebozoa</taxon>
        <taxon>Tubulinea</taxon>
        <taxon>Elardia</taxon>
        <taxon>Arcellinida</taxon>
        <taxon>Sphaerothecina</taxon>
        <taxon>Arcellidae</taxon>
        <taxon>Arcella</taxon>
    </lineage>
</organism>
<dbReference type="InterPro" id="IPR032675">
    <property type="entry name" value="LRR_dom_sf"/>
</dbReference>
<reference evidence="2" key="1">
    <citation type="journal article" date="2020" name="J. Eukaryot. Microbiol.">
        <title>De novo Sequencing, Assembly and Annotation of the Transcriptome for the Free-Living Testate Amoeba Arcella intermedia.</title>
        <authorList>
            <person name="Ribeiro G.M."/>
            <person name="Porfirio-Sousa A.L."/>
            <person name="Maurer-Alcala X.X."/>
            <person name="Katz L.A."/>
            <person name="Lahr D.J.G."/>
        </authorList>
    </citation>
    <scope>NUCLEOTIDE SEQUENCE</scope>
</reference>
<dbReference type="InterPro" id="IPR057207">
    <property type="entry name" value="FBXL15_LRR"/>
</dbReference>
<sequence>MDFRYGNPSLHCMRMLSDNNIFDVEVINFEYCTRLSDQHLRVLLRNPCTTVQSINLSFTNITDLGIHLLAKQCPNLTSINLKCCAHVSSKGLSAIAQYCARIERLNVAECQQVSDLGIQLIAQQSKTNLKSIDLSHCKLITDSIFHYLCFHCPNLDTLKLQGTSVTSQGIDAALAMLALVELNVNGTDISRSTLQLLGKHSGDKLKCLDIGFCYKVEGLDVRELLGTCRNLTELLMFGCLENEEELRALKEEYGKACCIVW</sequence>
<dbReference type="Pfam" id="PF25372">
    <property type="entry name" value="DUF7885"/>
    <property type="match status" value="1"/>
</dbReference>
<evidence type="ECO:0000259" key="1">
    <source>
        <dbReference type="Pfam" id="PF25372"/>
    </source>
</evidence>
<dbReference type="SUPFAM" id="SSF52047">
    <property type="entry name" value="RNI-like"/>
    <property type="match status" value="1"/>
</dbReference>
<accession>A0A6B2LBN3</accession>
<dbReference type="GO" id="GO:0031146">
    <property type="term" value="P:SCF-dependent proteasomal ubiquitin-dependent protein catabolic process"/>
    <property type="evidence" value="ECO:0007669"/>
    <property type="project" value="TreeGrafter"/>
</dbReference>
<dbReference type="InterPro" id="IPR006553">
    <property type="entry name" value="Leu-rich_rpt_Cys-con_subtyp"/>
</dbReference>
<evidence type="ECO:0000313" key="2">
    <source>
        <dbReference type="EMBL" id="NDV34340.1"/>
    </source>
</evidence>
<proteinExistence type="predicted"/>
<dbReference type="Gene3D" id="3.80.10.10">
    <property type="entry name" value="Ribonuclease Inhibitor"/>
    <property type="match status" value="2"/>
</dbReference>
<protein>
    <recommendedName>
        <fullName evidence="1">F-box/LRR-repeat protein 15-like leucin rich repeat domain-containing protein</fullName>
    </recommendedName>
</protein>
<name>A0A6B2LBN3_9EUKA</name>
<dbReference type="SMART" id="SM00367">
    <property type="entry name" value="LRR_CC"/>
    <property type="match status" value="5"/>
</dbReference>
<feature type="domain" description="F-box/LRR-repeat protein 15-like leucin rich repeat" evidence="1">
    <location>
        <begin position="52"/>
        <end position="225"/>
    </location>
</feature>
<dbReference type="PANTHER" id="PTHR13318">
    <property type="entry name" value="PARTNER OF PAIRED, ISOFORM B-RELATED"/>
    <property type="match status" value="1"/>
</dbReference>